<dbReference type="CDD" id="cd00055">
    <property type="entry name" value="EGF_Lam"/>
    <property type="match status" value="2"/>
</dbReference>
<feature type="chain" id="PRO_5026845484" evidence="8">
    <location>
        <begin position="18"/>
        <end position="612"/>
    </location>
</feature>
<dbReference type="Gene3D" id="2.170.300.10">
    <property type="entry name" value="Tie2 ligand-binding domain superfamily"/>
    <property type="match status" value="1"/>
</dbReference>
<evidence type="ECO:0000256" key="3">
    <source>
        <dbReference type="ARBA" id="ARBA00022737"/>
    </source>
</evidence>
<dbReference type="FunFam" id="2.170.300.10:FF:000002">
    <property type="entry name" value="Multiple epidermal growth factor-like domains 10"/>
    <property type="match status" value="1"/>
</dbReference>
<dbReference type="SMART" id="SM00180">
    <property type="entry name" value="EGF_Lam"/>
    <property type="match status" value="4"/>
</dbReference>
<keyword evidence="7" id="KW-0472">Membrane</keyword>
<evidence type="ECO:0000256" key="5">
    <source>
        <dbReference type="PROSITE-ProRule" id="PRU00076"/>
    </source>
</evidence>
<dbReference type="GO" id="GO:0016020">
    <property type="term" value="C:membrane"/>
    <property type="evidence" value="ECO:0007669"/>
    <property type="project" value="TreeGrafter"/>
</dbReference>
<feature type="disulfide bond" evidence="5">
    <location>
        <begin position="262"/>
        <end position="271"/>
    </location>
</feature>
<dbReference type="PROSITE" id="PS01186">
    <property type="entry name" value="EGF_2"/>
    <property type="match status" value="1"/>
</dbReference>
<feature type="signal peptide" evidence="8">
    <location>
        <begin position="1"/>
        <end position="17"/>
    </location>
</feature>
<dbReference type="PANTHER" id="PTHR24052:SF8">
    <property type="entry name" value="NIMROD A, ISOFORM E"/>
    <property type="match status" value="1"/>
</dbReference>
<evidence type="ECO:0000313" key="12">
    <source>
        <dbReference type="RefSeq" id="XP_030380180.1"/>
    </source>
</evidence>
<dbReference type="GO" id="GO:0048731">
    <property type="term" value="P:system development"/>
    <property type="evidence" value="ECO:0007669"/>
    <property type="project" value="UniProtKB-ARBA"/>
</dbReference>
<feature type="region of interest" description="Disordered" evidence="6">
    <location>
        <begin position="565"/>
        <end position="612"/>
    </location>
</feature>
<reference evidence="12" key="1">
    <citation type="submission" date="2025-08" db="UniProtKB">
        <authorList>
            <consortium name="RefSeq"/>
        </authorList>
    </citation>
    <scope>IDENTIFICATION</scope>
    <source>
        <strain evidence="12">11010-0011.00</strain>
        <tissue evidence="12">Whole body</tissue>
    </source>
</reference>
<dbReference type="PROSITE" id="PS00022">
    <property type="entry name" value="EGF_1"/>
    <property type="match status" value="4"/>
</dbReference>
<dbReference type="GO" id="GO:0048513">
    <property type="term" value="P:animal organ development"/>
    <property type="evidence" value="ECO:0007669"/>
    <property type="project" value="UniProtKB-ARBA"/>
</dbReference>
<evidence type="ECO:0000256" key="7">
    <source>
        <dbReference type="SAM" id="Phobius"/>
    </source>
</evidence>
<dbReference type="RefSeq" id="XP_030380180.1">
    <property type="nucleotide sequence ID" value="XM_030524320.1"/>
</dbReference>
<dbReference type="InterPro" id="IPR052485">
    <property type="entry name" value="MEGF_diff_regulators"/>
</dbReference>
<dbReference type="Gene3D" id="2.10.25.140">
    <property type="match status" value="1"/>
</dbReference>
<evidence type="ECO:0000256" key="8">
    <source>
        <dbReference type="SAM" id="SignalP"/>
    </source>
</evidence>
<gene>
    <name evidence="12" type="primary">LOC115628285</name>
</gene>
<name>A0A6J2TX86_DROLE</name>
<dbReference type="SMART" id="SM00181">
    <property type="entry name" value="EGF"/>
    <property type="match status" value="4"/>
</dbReference>
<dbReference type="Pfam" id="PF00053">
    <property type="entry name" value="EGF_laminin"/>
    <property type="match status" value="2"/>
</dbReference>
<accession>A0A6J2TX86</accession>
<dbReference type="PROSITE" id="PS51041">
    <property type="entry name" value="EMI"/>
    <property type="match status" value="1"/>
</dbReference>
<protein>
    <submittedName>
        <fullName evidence="12">Protein draper isoform X2</fullName>
    </submittedName>
</protein>
<dbReference type="InterPro" id="IPR000742">
    <property type="entry name" value="EGF"/>
</dbReference>
<feature type="compositionally biased region" description="Polar residues" evidence="6">
    <location>
        <begin position="598"/>
        <end position="612"/>
    </location>
</feature>
<feature type="domain" description="EMI" evidence="10">
    <location>
        <begin position="31"/>
        <end position="106"/>
    </location>
</feature>
<comment type="caution">
    <text evidence="5">Lacks conserved residue(s) required for the propagation of feature annotation.</text>
</comment>
<dbReference type="InterPro" id="IPR011489">
    <property type="entry name" value="EMI_domain"/>
</dbReference>
<evidence type="ECO:0000256" key="1">
    <source>
        <dbReference type="ARBA" id="ARBA00022536"/>
    </source>
</evidence>
<proteinExistence type="predicted"/>
<dbReference type="Proteomes" id="UP000504634">
    <property type="component" value="Unplaced"/>
</dbReference>
<dbReference type="AlphaFoldDB" id="A0A6J2TX86"/>
<feature type="region of interest" description="Disordered" evidence="6">
    <location>
        <begin position="521"/>
        <end position="546"/>
    </location>
</feature>
<evidence type="ECO:0000256" key="6">
    <source>
        <dbReference type="SAM" id="MobiDB-lite"/>
    </source>
</evidence>
<feature type="transmembrane region" description="Helical" evidence="7">
    <location>
        <begin position="378"/>
        <end position="399"/>
    </location>
</feature>
<evidence type="ECO:0000313" key="11">
    <source>
        <dbReference type="Proteomes" id="UP000504634"/>
    </source>
</evidence>
<keyword evidence="4 5" id="KW-1015">Disulfide bond</keyword>
<keyword evidence="1 5" id="KW-0245">EGF-like domain</keyword>
<feature type="compositionally biased region" description="Basic and acidic residues" evidence="6">
    <location>
        <begin position="521"/>
        <end position="535"/>
    </location>
</feature>
<keyword evidence="2 8" id="KW-0732">Signal</keyword>
<dbReference type="PRINTS" id="PR00011">
    <property type="entry name" value="EGFLAMININ"/>
</dbReference>
<evidence type="ECO:0000259" key="9">
    <source>
        <dbReference type="PROSITE" id="PS50026"/>
    </source>
</evidence>
<dbReference type="CTD" id="38218"/>
<evidence type="ECO:0000259" key="10">
    <source>
        <dbReference type="PROSITE" id="PS51041"/>
    </source>
</evidence>
<evidence type="ECO:0000256" key="4">
    <source>
        <dbReference type="ARBA" id="ARBA00023157"/>
    </source>
</evidence>
<keyword evidence="7" id="KW-1133">Transmembrane helix</keyword>
<feature type="domain" description="EGF-like" evidence="9">
    <location>
        <begin position="237"/>
        <end position="272"/>
    </location>
</feature>
<dbReference type="PROSITE" id="PS50026">
    <property type="entry name" value="EGF_3"/>
    <property type="match status" value="1"/>
</dbReference>
<sequence>MIFRVGLMLALLVLVHADNFEDADNELDLNGPNICKKKENYDVEVTTTEWQSYQERGNTWCVSLPPRCSTYRIKNRIVNKTTTLSKTRIFRDCCDGYMRSGKECVPHCSEKCQHGRCIAPEKCKCDHGYSGPACDISVHCETNCSSGYYGENCDQVCRCLNNSSCDPDTGNCICSPGWTGEDCAQPCAPGFYGMGCKERCPESTHGNKSCDHITGGIRCRAGYIGLTCEHPCPTGYYGPGCTLKCNCENGGECNHISGQCHCLPGWTGPNCNVSCPTDFYGPDCAQHCRCQNHKGCRKNDGLCICLAGWMGIRCDEVCPEGFYGEHCMSSCACPTSNFVCHAAKGCVCRSSFTGPNCDELIASQRVAEADNETNRSSVALIMMLFTPLIFIILGVLLYYRRRVSNLKTEIAHVQYISDPSGPRAERNHNFDNPVYGMNHAESCLLPNNLPPKLNNLDLNASLCPDYGDDSNASSRVGSYMINYNHELLKKNMTADLTNPNVYNSIEDPLKEEHVYDEIKQKEGYKDPDEYDHLDYSRPSTSQKPHYHRMNDTMLNINLEEEKPSNLKNMTVLLSKPEPPVDPEPQHDSLDNNNLDNESAVTASPSSSPEPQK</sequence>
<keyword evidence="7" id="KW-0812">Transmembrane</keyword>
<dbReference type="InterPro" id="IPR002049">
    <property type="entry name" value="LE_dom"/>
</dbReference>
<dbReference type="PANTHER" id="PTHR24052">
    <property type="entry name" value="DELTA-RELATED"/>
    <property type="match status" value="1"/>
</dbReference>
<keyword evidence="3" id="KW-0677">Repeat</keyword>
<evidence type="ECO:0000256" key="2">
    <source>
        <dbReference type="ARBA" id="ARBA00022729"/>
    </source>
</evidence>
<organism evidence="11 12">
    <name type="scientific">Drosophila lebanonensis</name>
    <name type="common">Fruit fly</name>
    <name type="synonym">Scaptodrosophila lebanonensis</name>
    <dbReference type="NCBI Taxonomy" id="7225"/>
    <lineage>
        <taxon>Eukaryota</taxon>
        <taxon>Metazoa</taxon>
        <taxon>Ecdysozoa</taxon>
        <taxon>Arthropoda</taxon>
        <taxon>Hexapoda</taxon>
        <taxon>Insecta</taxon>
        <taxon>Pterygota</taxon>
        <taxon>Neoptera</taxon>
        <taxon>Endopterygota</taxon>
        <taxon>Diptera</taxon>
        <taxon>Brachycera</taxon>
        <taxon>Muscomorpha</taxon>
        <taxon>Ephydroidea</taxon>
        <taxon>Drosophilidae</taxon>
        <taxon>Scaptodrosophila</taxon>
    </lineage>
</organism>
<dbReference type="GeneID" id="115628285"/>
<keyword evidence="11" id="KW-1185">Reference proteome</keyword>
<dbReference type="Gene3D" id="2.10.25.10">
    <property type="entry name" value="Laminin"/>
    <property type="match status" value="1"/>
</dbReference>